<evidence type="ECO:0000313" key="3">
    <source>
        <dbReference type="Proteomes" id="UP000807342"/>
    </source>
</evidence>
<dbReference type="AlphaFoldDB" id="A0A9P5XGK2"/>
<sequence length="683" mass="74096">MDNVRLSDADRLRLAVAFAVLRSKPKEVSVPSYVLSLYARFPPSDPAPPTADYCWKTYALKLERDLGNLQKQYDAQKMGKFDCLQYKLILADNPAPEISAPQARLDTFPATSNKKKSKVKKAPGTNDVTVAAKPPPLLDRQSTYDPWAAEINLGLPRNSELLLALRAFGNATSDNGNSSTLLHATLHTLRVISRMLGFALGHPTAKTASDVTFSALGRALHYVIRNSLPSMDVQQGATTVFDLEHSDIHKIFDCLINDIFRPIIQAFRRVAQAFLSDLLGESPSPKDKPESHGTDRSTRNSHAVDCRPDLLRLSQTLVDALSLVSSLMHTAVQRKGKQRYSAHSRWAISLSSLRASLTMEVIYDLRRNIIHEADSGANGTDTEPGSGKSDGPITAPRGLVSTVPDPANVHIRVKRLIAKDTLWYLCSLMHILANLSIPEGAKSPPGAMPVADTTSTCAPLPEADVTGDGTVLLELLHEAMLSALYDLVLKCQPPADQLQQDNVRSLGEDYLTIKPIKDDRQALDAARNIVHHDPEALSDSQQMTKRQKVDTVKVDVLLTNGAGGEVLDSQAQGHPPSVIETESELGDPGGRNRHTLPDISRLSALAGGVRGHTSTRAFDTANQAGLGEVILLGNQAVTSSKPELGVYSSDVAGPPTECLIDEAGFVMLLGVVERYILDPEFAR</sequence>
<comment type="caution">
    <text evidence="2">The sequence shown here is derived from an EMBL/GenBank/DDBJ whole genome shotgun (WGS) entry which is preliminary data.</text>
</comment>
<evidence type="ECO:0000256" key="1">
    <source>
        <dbReference type="SAM" id="MobiDB-lite"/>
    </source>
</evidence>
<dbReference type="EMBL" id="MU151148">
    <property type="protein sequence ID" value="KAF9448846.1"/>
    <property type="molecule type" value="Genomic_DNA"/>
</dbReference>
<gene>
    <name evidence="2" type="ORF">P691DRAFT_775120</name>
</gene>
<accession>A0A9P5XGK2</accession>
<reference evidence="2" key="1">
    <citation type="submission" date="2020-11" db="EMBL/GenBank/DDBJ databases">
        <authorList>
            <consortium name="DOE Joint Genome Institute"/>
            <person name="Ahrendt S."/>
            <person name="Riley R."/>
            <person name="Andreopoulos W."/>
            <person name="Labutti K."/>
            <person name="Pangilinan J."/>
            <person name="Ruiz-Duenas F.J."/>
            <person name="Barrasa J.M."/>
            <person name="Sanchez-Garcia M."/>
            <person name="Camarero S."/>
            <person name="Miyauchi S."/>
            <person name="Serrano A."/>
            <person name="Linde D."/>
            <person name="Babiker R."/>
            <person name="Drula E."/>
            <person name="Ayuso-Fernandez I."/>
            <person name="Pacheco R."/>
            <person name="Padilla G."/>
            <person name="Ferreira P."/>
            <person name="Barriuso J."/>
            <person name="Kellner H."/>
            <person name="Castanera R."/>
            <person name="Alfaro M."/>
            <person name="Ramirez L."/>
            <person name="Pisabarro A.G."/>
            <person name="Kuo A."/>
            <person name="Tritt A."/>
            <person name="Lipzen A."/>
            <person name="He G."/>
            <person name="Yan M."/>
            <person name="Ng V."/>
            <person name="Cullen D."/>
            <person name="Martin F."/>
            <person name="Rosso M.-N."/>
            <person name="Henrissat B."/>
            <person name="Hibbett D."/>
            <person name="Martinez A.T."/>
            <person name="Grigoriev I.V."/>
        </authorList>
    </citation>
    <scope>NUCLEOTIDE SEQUENCE</scope>
    <source>
        <strain evidence="2">MF-IS2</strain>
    </source>
</reference>
<feature type="region of interest" description="Disordered" evidence="1">
    <location>
        <begin position="107"/>
        <end position="135"/>
    </location>
</feature>
<feature type="compositionally biased region" description="Basic and acidic residues" evidence="1">
    <location>
        <begin position="284"/>
        <end position="302"/>
    </location>
</feature>
<feature type="region of interest" description="Disordered" evidence="1">
    <location>
        <begin position="565"/>
        <end position="591"/>
    </location>
</feature>
<keyword evidence="3" id="KW-1185">Reference proteome</keyword>
<feature type="region of interest" description="Disordered" evidence="1">
    <location>
        <begin position="374"/>
        <end position="399"/>
    </location>
</feature>
<evidence type="ECO:0000313" key="2">
    <source>
        <dbReference type="EMBL" id="KAF9448846.1"/>
    </source>
</evidence>
<dbReference type="OrthoDB" id="2684605at2759"/>
<dbReference type="Proteomes" id="UP000807342">
    <property type="component" value="Unassembled WGS sequence"/>
</dbReference>
<name>A0A9P5XGK2_9AGAR</name>
<organism evidence="2 3">
    <name type="scientific">Macrolepiota fuliginosa MF-IS2</name>
    <dbReference type="NCBI Taxonomy" id="1400762"/>
    <lineage>
        <taxon>Eukaryota</taxon>
        <taxon>Fungi</taxon>
        <taxon>Dikarya</taxon>
        <taxon>Basidiomycota</taxon>
        <taxon>Agaricomycotina</taxon>
        <taxon>Agaricomycetes</taxon>
        <taxon>Agaricomycetidae</taxon>
        <taxon>Agaricales</taxon>
        <taxon>Agaricineae</taxon>
        <taxon>Agaricaceae</taxon>
        <taxon>Macrolepiota</taxon>
    </lineage>
</organism>
<proteinExistence type="predicted"/>
<feature type="region of interest" description="Disordered" evidence="1">
    <location>
        <begin position="281"/>
        <end position="302"/>
    </location>
</feature>
<protein>
    <submittedName>
        <fullName evidence="2">Uncharacterized protein</fullName>
    </submittedName>
</protein>